<name>A0A9Q0BIB3_9MUSC</name>
<sequence length="121" mass="13552">MEPRGPGTLDCFAPSVLCTMSVVCLIYGVSLTNLKSFEGWMAEKRDQCRQQKKSLTIVTAMFPNLEPPKVSDKGAELVGWSPNKAIGTTIDRFRCVITVILDYEKCFYIFKSIFNGICMVI</sequence>
<keyword evidence="1" id="KW-0472">Membrane</keyword>
<protein>
    <submittedName>
        <fullName evidence="2">Uncharacterized protein</fullName>
    </submittedName>
</protein>
<evidence type="ECO:0000313" key="2">
    <source>
        <dbReference type="EMBL" id="KAI8033632.1"/>
    </source>
</evidence>
<reference evidence="2" key="1">
    <citation type="journal article" date="2023" name="Genome Biol. Evol.">
        <title>Long-read-based Genome Assembly of Drosophila gunungcola Reveals Fewer Chemosensory Genes in Flower-breeding Species.</title>
        <authorList>
            <person name="Negi A."/>
            <person name="Liao B.Y."/>
            <person name="Yeh S.D."/>
        </authorList>
    </citation>
    <scope>NUCLEOTIDE SEQUENCE</scope>
    <source>
        <strain evidence="2">Sukarami</strain>
    </source>
</reference>
<organism evidence="2 3">
    <name type="scientific">Drosophila gunungcola</name>
    <name type="common">fruit fly</name>
    <dbReference type="NCBI Taxonomy" id="103775"/>
    <lineage>
        <taxon>Eukaryota</taxon>
        <taxon>Metazoa</taxon>
        <taxon>Ecdysozoa</taxon>
        <taxon>Arthropoda</taxon>
        <taxon>Hexapoda</taxon>
        <taxon>Insecta</taxon>
        <taxon>Pterygota</taxon>
        <taxon>Neoptera</taxon>
        <taxon>Endopterygota</taxon>
        <taxon>Diptera</taxon>
        <taxon>Brachycera</taxon>
        <taxon>Muscomorpha</taxon>
        <taxon>Ephydroidea</taxon>
        <taxon>Drosophilidae</taxon>
        <taxon>Drosophila</taxon>
        <taxon>Sophophora</taxon>
    </lineage>
</organism>
<evidence type="ECO:0000256" key="1">
    <source>
        <dbReference type="SAM" id="Phobius"/>
    </source>
</evidence>
<keyword evidence="1" id="KW-1133">Transmembrane helix</keyword>
<dbReference type="AlphaFoldDB" id="A0A9Q0BIB3"/>
<keyword evidence="3" id="KW-1185">Reference proteome</keyword>
<proteinExistence type="predicted"/>
<keyword evidence="1" id="KW-0812">Transmembrane</keyword>
<dbReference type="EMBL" id="JAMKOV010000115">
    <property type="protein sequence ID" value="KAI8033632.1"/>
    <property type="molecule type" value="Genomic_DNA"/>
</dbReference>
<gene>
    <name evidence="2" type="ORF">M5D96_013586</name>
</gene>
<feature type="transmembrane region" description="Helical" evidence="1">
    <location>
        <begin position="12"/>
        <end position="34"/>
    </location>
</feature>
<evidence type="ECO:0000313" key="3">
    <source>
        <dbReference type="Proteomes" id="UP001059596"/>
    </source>
</evidence>
<comment type="caution">
    <text evidence="2">The sequence shown here is derived from an EMBL/GenBank/DDBJ whole genome shotgun (WGS) entry which is preliminary data.</text>
</comment>
<dbReference type="Proteomes" id="UP001059596">
    <property type="component" value="Unassembled WGS sequence"/>
</dbReference>
<accession>A0A9Q0BIB3</accession>